<feature type="compositionally biased region" description="Polar residues" evidence="3">
    <location>
        <begin position="81"/>
        <end position="91"/>
    </location>
</feature>
<feature type="compositionally biased region" description="Polar residues" evidence="3">
    <location>
        <begin position="29"/>
        <end position="42"/>
    </location>
</feature>
<organism evidence="4 5">
    <name type="scientific">Ficus carica</name>
    <name type="common">Common fig</name>
    <dbReference type="NCBI Taxonomy" id="3494"/>
    <lineage>
        <taxon>Eukaryota</taxon>
        <taxon>Viridiplantae</taxon>
        <taxon>Streptophyta</taxon>
        <taxon>Embryophyta</taxon>
        <taxon>Tracheophyta</taxon>
        <taxon>Spermatophyta</taxon>
        <taxon>Magnoliopsida</taxon>
        <taxon>eudicotyledons</taxon>
        <taxon>Gunneridae</taxon>
        <taxon>Pentapetalae</taxon>
        <taxon>rosids</taxon>
        <taxon>fabids</taxon>
        <taxon>Rosales</taxon>
        <taxon>Moraceae</taxon>
        <taxon>Ficeae</taxon>
        <taxon>Ficus</taxon>
    </lineage>
</organism>
<proteinExistence type="predicted"/>
<protein>
    <submittedName>
        <fullName evidence="4">Uncharacterized protein</fullName>
    </submittedName>
</protein>
<evidence type="ECO:0000313" key="5">
    <source>
        <dbReference type="Proteomes" id="UP001187192"/>
    </source>
</evidence>
<dbReference type="Proteomes" id="UP001187192">
    <property type="component" value="Unassembled WGS sequence"/>
</dbReference>
<comment type="caution">
    <text evidence="4">The sequence shown here is derived from an EMBL/GenBank/DDBJ whole genome shotgun (WGS) entry which is preliminary data.</text>
</comment>
<dbReference type="PANTHER" id="PTHR33142:SF8">
    <property type="entry name" value="CYCLIN-DEPENDENT PROTEIN KINASE INHIBITOR SMR9"/>
    <property type="match status" value="1"/>
</dbReference>
<evidence type="ECO:0000313" key="4">
    <source>
        <dbReference type="EMBL" id="GMN26300.1"/>
    </source>
</evidence>
<feature type="compositionally biased region" description="Basic residues" evidence="3">
    <location>
        <begin position="1"/>
        <end position="21"/>
    </location>
</feature>
<keyword evidence="5" id="KW-1185">Reference proteome</keyword>
<dbReference type="GO" id="GO:0005634">
    <property type="term" value="C:nucleus"/>
    <property type="evidence" value="ECO:0007669"/>
    <property type="project" value="TreeGrafter"/>
</dbReference>
<sequence length="147" mass="16322">MGPSGRTRRGTRTRTARKTRSKKSELKRSTSTSTATSPILKSNNKHQSEEEEVLNSPSRSSSNDDDFPKTEGIEFEAVDDVSTSTNSTGCSTPKGRRFRIPEIRTCPPAPKKQRVISNCSIQRTPIAFFAPPDLELFFYLALRGISV</sequence>
<dbReference type="GO" id="GO:0004860">
    <property type="term" value="F:protein kinase inhibitor activity"/>
    <property type="evidence" value="ECO:0007669"/>
    <property type="project" value="UniProtKB-KW"/>
</dbReference>
<gene>
    <name evidence="4" type="ORF">TIFTF001_001262</name>
</gene>
<dbReference type="InterPro" id="IPR040389">
    <property type="entry name" value="SMR"/>
</dbReference>
<keyword evidence="1" id="KW-0649">Protein kinase inhibitor</keyword>
<dbReference type="PANTHER" id="PTHR33142">
    <property type="entry name" value="CYCLIN-DEPENDENT PROTEIN KINASE INHIBITOR SMR13"/>
    <property type="match status" value="1"/>
</dbReference>
<name>A0AA87Z6D0_FICCA</name>
<dbReference type="AlphaFoldDB" id="A0AA87Z6D0"/>
<feature type="region of interest" description="Disordered" evidence="3">
    <location>
        <begin position="1"/>
        <end position="96"/>
    </location>
</feature>
<keyword evidence="2" id="KW-0131">Cell cycle</keyword>
<evidence type="ECO:0000256" key="1">
    <source>
        <dbReference type="ARBA" id="ARBA00023013"/>
    </source>
</evidence>
<dbReference type="EMBL" id="BTGU01000001">
    <property type="protein sequence ID" value="GMN26300.1"/>
    <property type="molecule type" value="Genomic_DNA"/>
</dbReference>
<evidence type="ECO:0000256" key="2">
    <source>
        <dbReference type="ARBA" id="ARBA00023306"/>
    </source>
</evidence>
<evidence type="ECO:0000256" key="3">
    <source>
        <dbReference type="SAM" id="MobiDB-lite"/>
    </source>
</evidence>
<dbReference type="GO" id="GO:0032875">
    <property type="term" value="P:regulation of DNA endoreduplication"/>
    <property type="evidence" value="ECO:0007669"/>
    <property type="project" value="InterPro"/>
</dbReference>
<accession>A0AA87Z6D0</accession>
<reference evidence="4" key="1">
    <citation type="submission" date="2023-07" db="EMBL/GenBank/DDBJ databases">
        <title>draft genome sequence of fig (Ficus carica).</title>
        <authorList>
            <person name="Takahashi T."/>
            <person name="Nishimura K."/>
        </authorList>
    </citation>
    <scope>NUCLEOTIDE SEQUENCE</scope>
</reference>